<sequence length="661" mass="72585">MSEIPEDIMAPTADACVDAVIERVGKRIVLGLPLGLGKPVRLANALYERACNDPTLDLHIVTAISLLAPKGSSALEQGFLGPFVARLYGEVPELRYARDVMERRLPANVKVSEFFFKAGSFLDNEEQQRNYVCTNYTHAVRDLLAQGINVVFQMVSPPREPGGALSLSCNPDLTLDLLPQLRQQETAGQKVAVVGELNRNLPWLGHHAAIPCSDFDVLLKQPESDYDLFPVPQQSISPPDHLIGFYASTLLRDGGTLQVGIGSLGAAVVHSAILRHRHNEQWQALYDHLKVAARFPFVSAEGDTGPFREGLYGCSEMMVDGFIQLMKAGVLKRQVYEDPDTQERANRGEPVTDDGVVMHGGFYLGPADFYQQLRDLDEEGRARISMTSVNFINDLYDHRFGSQRLKVAQRRHARFINSAMMHTLAGAAVSDGLDDGRVVSGVGGQYNFVAMAHDLPGARSVITLRSTRESGGETLSNIVFGYGHCTIPRHLRDIVITEYGLADLRGKPDEEVYLALIRIADARFQPALLKEAKAAGKVRKDFELPASWRENTPEHVREALTSVGNGDAFPAFPFGCDFTDEELVLARALQALKSATATTRGKLRTFARAVRADVSQEILQPWFERMGLASGRGPGARLNRRLLTVALEQTGALNSSGETVN</sequence>
<dbReference type="Gene3D" id="3.40.1080.20">
    <property type="entry name" value="Acetyl-CoA hydrolase/transferase C-terminal domain"/>
    <property type="match status" value="1"/>
</dbReference>
<keyword evidence="3" id="KW-1185">Reference proteome</keyword>
<dbReference type="Gene3D" id="3.40.1080.10">
    <property type="entry name" value="Glutaconate Coenzyme A-transferase"/>
    <property type="match status" value="1"/>
</dbReference>
<dbReference type="Proteomes" id="UP000198762">
    <property type="component" value="Unassembled WGS sequence"/>
</dbReference>
<dbReference type="RefSeq" id="WP_245742477.1">
    <property type="nucleotide sequence ID" value="NZ_FOHZ01000003.1"/>
</dbReference>
<dbReference type="GO" id="GO:0008775">
    <property type="term" value="F:acetate CoA-transferase activity"/>
    <property type="evidence" value="ECO:0007669"/>
    <property type="project" value="InterPro"/>
</dbReference>
<evidence type="ECO:0000259" key="1">
    <source>
        <dbReference type="Pfam" id="PF13336"/>
    </source>
</evidence>
<dbReference type="InterPro" id="IPR026888">
    <property type="entry name" value="AcetylCoA_hyd_C"/>
</dbReference>
<evidence type="ECO:0000313" key="3">
    <source>
        <dbReference type="Proteomes" id="UP000198762"/>
    </source>
</evidence>
<keyword evidence="2" id="KW-0378">Hydrolase</keyword>
<dbReference type="EMBL" id="FOHZ01000003">
    <property type="protein sequence ID" value="SET01187.1"/>
    <property type="molecule type" value="Genomic_DNA"/>
</dbReference>
<proteinExistence type="predicted"/>
<dbReference type="AlphaFoldDB" id="A0A1I0B361"/>
<dbReference type="InterPro" id="IPR046433">
    <property type="entry name" value="ActCoA_hydro"/>
</dbReference>
<dbReference type="STRING" id="430453.SAMN04487962_103215"/>
<feature type="domain" description="Acetyl-CoA hydrolase/transferase C-terminal" evidence="1">
    <location>
        <begin position="365"/>
        <end position="532"/>
    </location>
</feature>
<evidence type="ECO:0000313" key="2">
    <source>
        <dbReference type="EMBL" id="SET01187.1"/>
    </source>
</evidence>
<name>A0A1I0B361_9GAMM</name>
<gene>
    <name evidence="2" type="ORF">SAMN04487962_103215</name>
</gene>
<dbReference type="GO" id="GO:0016787">
    <property type="term" value="F:hydrolase activity"/>
    <property type="evidence" value="ECO:0007669"/>
    <property type="project" value="UniProtKB-KW"/>
</dbReference>
<dbReference type="Pfam" id="PF13336">
    <property type="entry name" value="AcetylCoA_hyd_C"/>
    <property type="match status" value="1"/>
</dbReference>
<dbReference type="GO" id="GO:0006083">
    <property type="term" value="P:acetate metabolic process"/>
    <property type="evidence" value="ECO:0007669"/>
    <property type="project" value="InterPro"/>
</dbReference>
<dbReference type="InterPro" id="IPR037171">
    <property type="entry name" value="NagB/RpiA_transferase-like"/>
</dbReference>
<dbReference type="PANTHER" id="PTHR21432:SF20">
    <property type="entry name" value="ACETYL-COA HYDROLASE"/>
    <property type="match status" value="1"/>
</dbReference>
<dbReference type="SUPFAM" id="SSF100950">
    <property type="entry name" value="NagB/RpiA/CoA transferase-like"/>
    <property type="match status" value="1"/>
</dbReference>
<protein>
    <submittedName>
        <fullName evidence="2">Acyl-CoA hydrolase</fullName>
    </submittedName>
</protein>
<organism evidence="2 3">
    <name type="scientific">Marinobacter segnicrescens</name>
    <dbReference type="NCBI Taxonomy" id="430453"/>
    <lineage>
        <taxon>Bacteria</taxon>
        <taxon>Pseudomonadati</taxon>
        <taxon>Pseudomonadota</taxon>
        <taxon>Gammaproteobacteria</taxon>
        <taxon>Pseudomonadales</taxon>
        <taxon>Marinobacteraceae</taxon>
        <taxon>Marinobacter</taxon>
    </lineage>
</organism>
<dbReference type="PANTHER" id="PTHR21432">
    <property type="entry name" value="ACETYL-COA HYDROLASE-RELATED"/>
    <property type="match status" value="1"/>
</dbReference>
<dbReference type="InterPro" id="IPR038460">
    <property type="entry name" value="AcetylCoA_hyd_C_sf"/>
</dbReference>
<reference evidence="3" key="1">
    <citation type="submission" date="2016-10" db="EMBL/GenBank/DDBJ databases">
        <authorList>
            <person name="Varghese N."/>
            <person name="Submissions S."/>
        </authorList>
    </citation>
    <scope>NUCLEOTIDE SEQUENCE [LARGE SCALE GENOMIC DNA]</scope>
    <source>
        <strain evidence="3">CGMCC 1.6489</strain>
    </source>
</reference>
<accession>A0A1I0B361</accession>